<organism evidence="2 3">
    <name type="scientific">Plakobranchus ocellatus</name>
    <dbReference type="NCBI Taxonomy" id="259542"/>
    <lineage>
        <taxon>Eukaryota</taxon>
        <taxon>Metazoa</taxon>
        <taxon>Spiralia</taxon>
        <taxon>Lophotrochozoa</taxon>
        <taxon>Mollusca</taxon>
        <taxon>Gastropoda</taxon>
        <taxon>Heterobranchia</taxon>
        <taxon>Euthyneura</taxon>
        <taxon>Panpulmonata</taxon>
        <taxon>Sacoglossa</taxon>
        <taxon>Placobranchoidea</taxon>
        <taxon>Plakobranchidae</taxon>
        <taxon>Plakobranchus</taxon>
    </lineage>
</organism>
<evidence type="ECO:0000313" key="3">
    <source>
        <dbReference type="Proteomes" id="UP000735302"/>
    </source>
</evidence>
<feature type="compositionally biased region" description="Low complexity" evidence="1">
    <location>
        <begin position="70"/>
        <end position="86"/>
    </location>
</feature>
<dbReference type="Proteomes" id="UP000735302">
    <property type="component" value="Unassembled WGS sequence"/>
</dbReference>
<comment type="caution">
    <text evidence="2">The sequence shown here is derived from an EMBL/GenBank/DDBJ whole genome shotgun (WGS) entry which is preliminary data.</text>
</comment>
<dbReference type="AlphaFoldDB" id="A0AAV4DYA6"/>
<name>A0AAV4DYA6_9GAST</name>
<gene>
    <name evidence="2" type="ORF">PoB_007551700</name>
</gene>
<evidence type="ECO:0000256" key="1">
    <source>
        <dbReference type="SAM" id="MobiDB-lite"/>
    </source>
</evidence>
<protein>
    <submittedName>
        <fullName evidence="2">Uncharacterized protein</fullName>
    </submittedName>
</protein>
<proteinExistence type="predicted"/>
<feature type="region of interest" description="Disordered" evidence="1">
    <location>
        <begin position="67"/>
        <end position="86"/>
    </location>
</feature>
<reference evidence="2 3" key="1">
    <citation type="journal article" date="2021" name="Elife">
        <title>Chloroplast acquisition without the gene transfer in kleptoplastic sea slugs, Plakobranchus ocellatus.</title>
        <authorList>
            <person name="Maeda T."/>
            <person name="Takahashi S."/>
            <person name="Yoshida T."/>
            <person name="Shimamura S."/>
            <person name="Takaki Y."/>
            <person name="Nagai Y."/>
            <person name="Toyoda A."/>
            <person name="Suzuki Y."/>
            <person name="Arimoto A."/>
            <person name="Ishii H."/>
            <person name="Satoh N."/>
            <person name="Nishiyama T."/>
            <person name="Hasebe M."/>
            <person name="Maruyama T."/>
            <person name="Minagawa J."/>
            <person name="Obokata J."/>
            <person name="Shigenobu S."/>
        </authorList>
    </citation>
    <scope>NUCLEOTIDE SEQUENCE [LARGE SCALE GENOMIC DNA]</scope>
</reference>
<keyword evidence="3" id="KW-1185">Reference proteome</keyword>
<sequence>MQTGGNTSCQSGLTNISCLNNRHEEMHKIRSSWPITTTFFINTTATIITNTTSSSVKHSHERYCYHKHNNSTNTGTITTTVPPTLP</sequence>
<evidence type="ECO:0000313" key="2">
    <source>
        <dbReference type="EMBL" id="GFO49012.1"/>
    </source>
</evidence>
<dbReference type="EMBL" id="BLXT01008455">
    <property type="protein sequence ID" value="GFO49012.1"/>
    <property type="molecule type" value="Genomic_DNA"/>
</dbReference>
<accession>A0AAV4DYA6</accession>